<dbReference type="AlphaFoldDB" id="E4UWZ5"/>
<dbReference type="RefSeq" id="XP_003173045.1">
    <property type="nucleotide sequence ID" value="XM_003172997.1"/>
</dbReference>
<dbReference type="GeneID" id="10028322"/>
<dbReference type="EMBL" id="DS989825">
    <property type="protein sequence ID" value="EFR02634.1"/>
    <property type="molecule type" value="Genomic_DNA"/>
</dbReference>
<reference evidence="2" key="1">
    <citation type="journal article" date="2012" name="MBio">
        <title>Comparative genome analysis of Trichophyton rubrum and related dermatophytes reveals candidate genes involved in infection.</title>
        <authorList>
            <person name="Martinez D.A."/>
            <person name="Oliver B.G."/>
            <person name="Graeser Y."/>
            <person name="Goldberg J.M."/>
            <person name="Li W."/>
            <person name="Martinez-Rossi N.M."/>
            <person name="Monod M."/>
            <person name="Shelest E."/>
            <person name="Barton R.C."/>
            <person name="Birch E."/>
            <person name="Brakhage A.A."/>
            <person name="Chen Z."/>
            <person name="Gurr S.J."/>
            <person name="Heiman D."/>
            <person name="Heitman J."/>
            <person name="Kosti I."/>
            <person name="Rossi A."/>
            <person name="Saif S."/>
            <person name="Samalova M."/>
            <person name="Saunders C.W."/>
            <person name="Shea T."/>
            <person name="Summerbell R.C."/>
            <person name="Xu J."/>
            <person name="Young S."/>
            <person name="Zeng Q."/>
            <person name="Birren B.W."/>
            <person name="Cuomo C.A."/>
            <person name="White T.C."/>
        </authorList>
    </citation>
    <scope>NUCLEOTIDE SEQUENCE [LARGE SCALE GENOMIC DNA]</scope>
    <source>
        <strain evidence="2">ATCC MYA-4604 / CBS 118893</strain>
    </source>
</reference>
<organism evidence="2">
    <name type="scientific">Arthroderma gypseum (strain ATCC MYA-4604 / CBS 118893)</name>
    <name type="common">Microsporum gypseum</name>
    <dbReference type="NCBI Taxonomy" id="535722"/>
    <lineage>
        <taxon>Eukaryota</taxon>
        <taxon>Fungi</taxon>
        <taxon>Dikarya</taxon>
        <taxon>Ascomycota</taxon>
        <taxon>Pezizomycotina</taxon>
        <taxon>Eurotiomycetes</taxon>
        <taxon>Eurotiomycetidae</taxon>
        <taxon>Onygenales</taxon>
        <taxon>Arthrodermataceae</taxon>
        <taxon>Nannizzia</taxon>
    </lineage>
</organism>
<protein>
    <submittedName>
        <fullName evidence="1">Uncharacterized protein</fullName>
    </submittedName>
</protein>
<dbReference type="Proteomes" id="UP000002669">
    <property type="component" value="Unassembled WGS sequence"/>
</dbReference>
<evidence type="ECO:0000313" key="1">
    <source>
        <dbReference type="EMBL" id="EFR02634.1"/>
    </source>
</evidence>
<evidence type="ECO:0000313" key="2">
    <source>
        <dbReference type="Proteomes" id="UP000002669"/>
    </source>
</evidence>
<name>E4UWZ5_ARTGP</name>
<dbReference type="VEuPathDB" id="FungiDB:MGYG_05631"/>
<dbReference type="InParanoid" id="E4UWZ5"/>
<sequence length="132" mass="14516">MVVGSFGPHLWSAYAKRAPPTDLPLDQPVELHGPGDKLTCIDGCYGVDFAHPHPCMATFGFQDASVLFFDAKSRQPEPDIDNTAQIPDMYIGPMGKPILHTLLSAPLRTPYSVRNWMTNGDNVTLTLSHDHD</sequence>
<accession>E4UWZ5</accession>
<proteinExistence type="predicted"/>
<dbReference type="HOGENOM" id="CLU_1916563_0_0_1"/>
<keyword evidence="2" id="KW-1185">Reference proteome</keyword>
<gene>
    <name evidence="1" type="ORF">MGYG_05631</name>
</gene>